<feature type="transmembrane region" description="Helical" evidence="25">
    <location>
        <begin position="97"/>
        <end position="114"/>
    </location>
</feature>
<dbReference type="FunFam" id="3.40.50.2300:FF:000047">
    <property type="entry name" value="PTS system mannitol-specific transporter subunit IICBA"/>
    <property type="match status" value="1"/>
</dbReference>
<evidence type="ECO:0000256" key="25">
    <source>
        <dbReference type="SAM" id="Phobius"/>
    </source>
</evidence>
<dbReference type="InterPro" id="IPR013014">
    <property type="entry name" value="PTS_EIIC_2"/>
</dbReference>
<dbReference type="CDD" id="cd05567">
    <property type="entry name" value="PTS_IIB_mannitol"/>
    <property type="match status" value="1"/>
</dbReference>
<feature type="transmembrane region" description="Helical" evidence="25">
    <location>
        <begin position="163"/>
        <end position="184"/>
    </location>
</feature>
<keyword evidence="14" id="KW-0808">Transferase</keyword>
<evidence type="ECO:0000256" key="19">
    <source>
        <dbReference type="ARBA" id="ARBA00023136"/>
    </source>
</evidence>
<dbReference type="Pfam" id="PF02302">
    <property type="entry name" value="PTS_IIB"/>
    <property type="match status" value="1"/>
</dbReference>
<feature type="transmembrane region" description="Helical" evidence="25">
    <location>
        <begin position="318"/>
        <end position="340"/>
    </location>
</feature>
<dbReference type="Gene3D" id="3.40.930.10">
    <property type="entry name" value="Mannitol-specific EII, Chain A"/>
    <property type="match status" value="1"/>
</dbReference>
<reference evidence="26" key="1">
    <citation type="submission" date="2019-11" db="EMBL/GenBank/DDBJ databases">
        <authorList>
            <person name="Feng L."/>
        </authorList>
    </citation>
    <scope>NUCLEOTIDE SEQUENCE</scope>
    <source>
        <strain evidence="26">AcaccaeLFYP115</strain>
    </source>
</reference>
<dbReference type="InterPro" id="IPR004718">
    <property type="entry name" value="PTS_IIC_mtl"/>
</dbReference>
<dbReference type="PROSITE" id="PS51094">
    <property type="entry name" value="PTS_EIIA_TYPE_2"/>
    <property type="match status" value="1"/>
</dbReference>
<dbReference type="EMBL" id="CACRSQ010000002">
    <property type="protein sequence ID" value="VYS76139.1"/>
    <property type="molecule type" value="Genomic_DNA"/>
</dbReference>
<evidence type="ECO:0000256" key="12">
    <source>
        <dbReference type="ARBA" id="ARBA00022553"/>
    </source>
</evidence>
<keyword evidence="10" id="KW-1003">Cell membrane</keyword>
<dbReference type="NCBIfam" id="NF011663">
    <property type="entry name" value="PRK15083.1"/>
    <property type="match status" value="1"/>
</dbReference>
<accession>A0A6N2R792</accession>
<dbReference type="InterPro" id="IPR013011">
    <property type="entry name" value="PTS_EIIB_2"/>
</dbReference>
<comment type="function">
    <text evidence="2">The phosphoenolpyruvate-dependent sugar phosphotransferase system (sugar PTS), a major carbohydrate active transport system, catalyzes the phosphorylation of incoming sugar substrates concomitantly with their translocation across the cell membrane. The enzyme II CmtAB PTS system is involved in D-mannitol transport.</text>
</comment>
<evidence type="ECO:0000256" key="3">
    <source>
        <dbReference type="ARBA" id="ARBA00004429"/>
    </source>
</evidence>
<protein>
    <recommendedName>
        <fullName evidence="6">Mannitol-specific phosphotransferase enzyme IIA component</fullName>
        <ecNumber evidence="5">2.7.1.197</ecNumber>
    </recommendedName>
    <alternativeName>
        <fullName evidence="22">EIIA</fullName>
    </alternativeName>
    <alternativeName>
        <fullName evidence="24">EIICB-Mtl</fullName>
    </alternativeName>
    <alternativeName>
        <fullName evidence="21">EIICBA-Mtl</fullName>
    </alternativeName>
    <alternativeName>
        <fullName evidence="23">EIII</fullName>
    </alternativeName>
    <alternativeName>
        <fullName evidence="20">PTS system mannitol-specific EIIA component</fullName>
    </alternativeName>
    <alternativeName>
        <fullName evidence="8">PTS system mannitol-specific EIICB component</fullName>
    </alternativeName>
    <alternativeName>
        <fullName evidence="7">PTS system mannitol-specific EIICBA component</fullName>
    </alternativeName>
</protein>
<keyword evidence="16 25" id="KW-0812">Transmembrane</keyword>
<evidence type="ECO:0000256" key="15">
    <source>
        <dbReference type="ARBA" id="ARBA00022683"/>
    </source>
</evidence>
<evidence type="ECO:0000256" key="20">
    <source>
        <dbReference type="ARBA" id="ARBA00029908"/>
    </source>
</evidence>
<feature type="transmembrane region" description="Helical" evidence="25">
    <location>
        <begin position="273"/>
        <end position="298"/>
    </location>
</feature>
<dbReference type="PANTHER" id="PTHR30181:SF2">
    <property type="entry name" value="PTS SYSTEM MANNITOL-SPECIFIC EIICBA COMPONENT"/>
    <property type="match status" value="1"/>
</dbReference>
<dbReference type="InterPro" id="IPR002178">
    <property type="entry name" value="PTS_EIIA_type-2_dom"/>
</dbReference>
<organism evidence="26">
    <name type="scientific">Anaerostipes caccae</name>
    <dbReference type="NCBI Taxonomy" id="105841"/>
    <lineage>
        <taxon>Bacteria</taxon>
        <taxon>Bacillati</taxon>
        <taxon>Bacillota</taxon>
        <taxon>Clostridia</taxon>
        <taxon>Lachnospirales</taxon>
        <taxon>Lachnospiraceae</taxon>
        <taxon>Anaerostipes</taxon>
    </lineage>
</organism>
<dbReference type="PROSITE" id="PS00372">
    <property type="entry name" value="PTS_EIIA_TYPE_2_HIS"/>
    <property type="match status" value="1"/>
</dbReference>
<evidence type="ECO:0000256" key="1">
    <source>
        <dbReference type="ARBA" id="ARBA00001655"/>
    </source>
</evidence>
<dbReference type="InterPro" id="IPR003501">
    <property type="entry name" value="PTS_EIIB_2/3"/>
</dbReference>
<dbReference type="InterPro" id="IPR003352">
    <property type="entry name" value="PTS_EIIC"/>
</dbReference>
<dbReference type="InterPro" id="IPR029503">
    <property type="entry name" value="PTS_EIIB_mannitol"/>
</dbReference>
<dbReference type="SUPFAM" id="SSF55804">
    <property type="entry name" value="Phoshotransferase/anion transport protein"/>
    <property type="match status" value="1"/>
</dbReference>
<evidence type="ECO:0000256" key="10">
    <source>
        <dbReference type="ARBA" id="ARBA00022475"/>
    </source>
</evidence>
<evidence type="ECO:0000256" key="17">
    <source>
        <dbReference type="ARBA" id="ARBA00022777"/>
    </source>
</evidence>
<evidence type="ECO:0000256" key="13">
    <source>
        <dbReference type="ARBA" id="ARBA00022597"/>
    </source>
</evidence>
<dbReference type="InterPro" id="IPR050893">
    <property type="entry name" value="Sugar_PTS"/>
</dbReference>
<dbReference type="PROSITE" id="PS51104">
    <property type="entry name" value="PTS_EIIC_TYPE_2"/>
    <property type="match status" value="1"/>
</dbReference>
<evidence type="ECO:0000256" key="22">
    <source>
        <dbReference type="ARBA" id="ARBA00030956"/>
    </source>
</evidence>
<evidence type="ECO:0000256" key="21">
    <source>
        <dbReference type="ARBA" id="ARBA00030684"/>
    </source>
</evidence>
<evidence type="ECO:0000256" key="11">
    <source>
        <dbReference type="ARBA" id="ARBA00022519"/>
    </source>
</evidence>
<dbReference type="PROSITE" id="PS51099">
    <property type="entry name" value="PTS_EIIB_TYPE_2"/>
    <property type="match status" value="1"/>
</dbReference>
<dbReference type="SUPFAM" id="SSF52794">
    <property type="entry name" value="PTS system IIB component-like"/>
    <property type="match status" value="1"/>
</dbReference>
<dbReference type="InterPro" id="IPR036095">
    <property type="entry name" value="PTS_EIIB-like_sf"/>
</dbReference>
<evidence type="ECO:0000256" key="6">
    <source>
        <dbReference type="ARBA" id="ARBA00014783"/>
    </source>
</evidence>
<evidence type="ECO:0000256" key="4">
    <source>
        <dbReference type="ARBA" id="ARBA00011738"/>
    </source>
</evidence>
<dbReference type="GO" id="GO:0090563">
    <property type="term" value="F:protein-phosphocysteine-sugar phosphotransferase activity"/>
    <property type="evidence" value="ECO:0007669"/>
    <property type="project" value="TreeGrafter"/>
</dbReference>
<evidence type="ECO:0000256" key="23">
    <source>
        <dbReference type="ARBA" id="ARBA00030962"/>
    </source>
</evidence>
<evidence type="ECO:0000256" key="18">
    <source>
        <dbReference type="ARBA" id="ARBA00022989"/>
    </source>
</evidence>
<feature type="transmembrane region" description="Helical" evidence="25">
    <location>
        <begin position="18"/>
        <end position="41"/>
    </location>
</feature>
<comment type="subcellular location">
    <subcellularLocation>
        <location evidence="3">Cell inner membrane</location>
        <topology evidence="3">Multi-pass membrane protein</topology>
    </subcellularLocation>
</comment>
<evidence type="ECO:0000313" key="26">
    <source>
        <dbReference type="EMBL" id="VYS76139.1"/>
    </source>
</evidence>
<feature type="transmembrane region" description="Helical" evidence="25">
    <location>
        <begin position="135"/>
        <end position="157"/>
    </location>
</feature>
<dbReference type="RefSeq" id="WP_006565616.1">
    <property type="nucleotide sequence ID" value="NZ_BAABZP010000001.1"/>
</dbReference>
<evidence type="ECO:0000256" key="7">
    <source>
        <dbReference type="ARBA" id="ARBA00015039"/>
    </source>
</evidence>
<keyword evidence="9" id="KW-0813">Transport</keyword>
<dbReference type="GO" id="GO:0005886">
    <property type="term" value="C:plasma membrane"/>
    <property type="evidence" value="ECO:0007669"/>
    <property type="project" value="UniProtKB-SubCell"/>
</dbReference>
<dbReference type="GO" id="GO:0022872">
    <property type="term" value="F:protein-N(PI)-phosphohistidine-mannitol phosphotransferase system transmembrane transporter activity"/>
    <property type="evidence" value="ECO:0007669"/>
    <property type="project" value="InterPro"/>
</dbReference>
<dbReference type="AlphaFoldDB" id="A0A6N2R792"/>
<dbReference type="PANTHER" id="PTHR30181">
    <property type="entry name" value="MANNITOL PERMEASE IIC COMPONENT"/>
    <property type="match status" value="1"/>
</dbReference>
<evidence type="ECO:0000256" key="8">
    <source>
        <dbReference type="ARBA" id="ARBA00021825"/>
    </source>
</evidence>
<dbReference type="Pfam" id="PF02378">
    <property type="entry name" value="PTS_EIIC"/>
    <property type="match status" value="1"/>
</dbReference>
<dbReference type="EC" id="2.7.1.197" evidence="5"/>
<evidence type="ECO:0000256" key="2">
    <source>
        <dbReference type="ARBA" id="ARBA00002434"/>
    </source>
</evidence>
<dbReference type="NCBIfam" id="TIGR00851">
    <property type="entry name" value="mtlA"/>
    <property type="match status" value="1"/>
</dbReference>
<keyword evidence="17" id="KW-0418">Kinase</keyword>
<name>A0A6N2R792_9FIRM</name>
<keyword evidence="19 25" id="KW-0472">Membrane</keyword>
<dbReference type="Pfam" id="PF00359">
    <property type="entry name" value="PTS_EIIA_2"/>
    <property type="match status" value="1"/>
</dbReference>
<sequence length="615" mass="65582">MGNEATGFRARIQKFGGVLSGMVMPNIGAFITWGLITAMFLKTGWFPNEKIAVLIDPMLKYLLPTLIGYTGGKNFYGDRGGVIGAAATMGVIVGSDIPMFMGAMIMGPLAALCMKQVDRLFEGRVKPGFEMIVNNFSCGILGIFLVLAAFFAIGPFVQVLNHVMSAGVNVIIDHGLTPFASIFIEPAKVLFLNNAINHGILGPLGITQAAEAGKSILFILEPNPGPGVGVLLAYTFFGTGTAKKTAPGVAIIHAFGGIHEPYFPYILMKPQMILASICGAVSGNFIFQMFNCGLVATASPGSYFSVLAVAPKSDYLPIIAGMLVSTAVSFGVGAFILRLCRDSDEEALQKAVAKKDSMKAEGTGGGGRIGAQEVIDFTGKVIKKVYVACDAGMGSSAMGASILKDKAKQAGLDIEVKNVAIPNLPADVDVVVTHESLTERAMRERPEAVHISVDNFLSSPKYDEIVKKLTEAKNPLPVLKKENIKVTDQPKTKEDAIHMIAQMLLKDGYVTESYEKGMLLREKENPTNLGNGIAIPHGVLEAKKEIKASGIAALIVPDGIVWNDETVRLVIGIAGADQEHLSILSNVALTLNEEEAVRKIVDGRDADELYHILTK</sequence>
<dbReference type="InterPro" id="IPR016152">
    <property type="entry name" value="PTrfase/Anion_transptr"/>
</dbReference>
<evidence type="ECO:0000256" key="16">
    <source>
        <dbReference type="ARBA" id="ARBA00022692"/>
    </source>
</evidence>
<proteinExistence type="predicted"/>
<gene>
    <name evidence="26" type="primary">mtlA_3</name>
    <name evidence="26" type="ORF">ACLFYP115_00291</name>
</gene>
<evidence type="ECO:0000256" key="24">
    <source>
        <dbReference type="ARBA" id="ARBA00033349"/>
    </source>
</evidence>
<comment type="catalytic activity">
    <reaction evidence="1">
        <text>D-mannitol(out) + N(pros)-phospho-L-histidyl-[protein] = D-mannitol 1-phosphate(in) + L-histidyl-[protein]</text>
        <dbReference type="Rhea" id="RHEA:33363"/>
        <dbReference type="Rhea" id="RHEA-COMP:9745"/>
        <dbReference type="Rhea" id="RHEA-COMP:9746"/>
        <dbReference type="ChEBI" id="CHEBI:16899"/>
        <dbReference type="ChEBI" id="CHEBI:29979"/>
        <dbReference type="ChEBI" id="CHEBI:61381"/>
        <dbReference type="ChEBI" id="CHEBI:64837"/>
        <dbReference type="EC" id="2.7.1.197"/>
    </reaction>
</comment>
<evidence type="ECO:0000256" key="14">
    <source>
        <dbReference type="ARBA" id="ARBA00022679"/>
    </source>
</evidence>
<evidence type="ECO:0000256" key="9">
    <source>
        <dbReference type="ARBA" id="ARBA00022448"/>
    </source>
</evidence>
<dbReference type="CDD" id="cd00211">
    <property type="entry name" value="PTS_IIA_fru"/>
    <property type="match status" value="1"/>
</dbReference>
<dbReference type="GO" id="GO:0016301">
    <property type="term" value="F:kinase activity"/>
    <property type="evidence" value="ECO:0007669"/>
    <property type="project" value="UniProtKB-KW"/>
</dbReference>
<keyword evidence="13" id="KW-0762">Sugar transport</keyword>
<dbReference type="Gene3D" id="3.40.50.2300">
    <property type="match status" value="1"/>
</dbReference>
<comment type="subunit">
    <text evidence="4">Homodimer.</text>
</comment>
<evidence type="ECO:0000256" key="5">
    <source>
        <dbReference type="ARBA" id="ARBA00011909"/>
    </source>
</evidence>
<keyword evidence="11" id="KW-0997">Cell inner membrane</keyword>
<keyword evidence="12" id="KW-0597">Phosphoprotein</keyword>
<dbReference type="GO" id="GO:0009401">
    <property type="term" value="P:phosphoenolpyruvate-dependent sugar phosphotransferase system"/>
    <property type="evidence" value="ECO:0007669"/>
    <property type="project" value="UniProtKB-KW"/>
</dbReference>
<keyword evidence="18 25" id="KW-1133">Transmembrane helix</keyword>
<keyword evidence="15" id="KW-0598">Phosphotransferase system</keyword>